<sequence>MSAAAPPASASRAHLDVDRYVRVEQRNVEQAAIQENEVRIMAAGKMRNYISYATALVTEKGHTAVVLKAMGRAINKTVTIAEIIKRRINGLHQDTKIGSVGMTDTWEPLKEGLNRLETTRHVSVIAITLSMEPLDTSAPGYQPPLPPEMVKLLQESPVPRRMRGGSLHDPEGSEEDSSPRNVGSGGGIGRGGGGGGGGNGRGRHGGGGGGGNSGGGTGGGGSWGGGGRGRGGGGRGRGGPGRGVSMRQL</sequence>
<dbReference type="PANTHER" id="PTHR13516:SF4">
    <property type="entry name" value="FI09323P"/>
    <property type="match status" value="1"/>
</dbReference>
<comment type="caution">
    <text evidence="6">The sequence shown here is derived from an EMBL/GenBank/DDBJ whole genome shotgun (WGS) entry which is preliminary data.</text>
</comment>
<keyword evidence="7" id="KW-1185">Reference proteome</keyword>
<gene>
    <name evidence="6" type="ORF">WJX81_002353</name>
</gene>
<evidence type="ECO:0000256" key="4">
    <source>
        <dbReference type="SAM" id="MobiDB-lite"/>
    </source>
</evidence>
<feature type="domain" description="DNA/RNA-binding protein Alba-like" evidence="5">
    <location>
        <begin position="36"/>
        <end position="99"/>
    </location>
</feature>
<dbReference type="InterPro" id="IPR051958">
    <property type="entry name" value="Alba-like_NAB"/>
</dbReference>
<dbReference type="InterPro" id="IPR002775">
    <property type="entry name" value="DNA/RNA-bd_Alba-like"/>
</dbReference>
<feature type="region of interest" description="Disordered" evidence="4">
    <location>
        <begin position="160"/>
        <end position="249"/>
    </location>
</feature>
<dbReference type="GO" id="GO:0005634">
    <property type="term" value="C:nucleus"/>
    <property type="evidence" value="ECO:0007669"/>
    <property type="project" value="UniProtKB-SubCell"/>
</dbReference>
<dbReference type="EMBL" id="JALJOU010000029">
    <property type="protein sequence ID" value="KAK9835165.1"/>
    <property type="molecule type" value="Genomic_DNA"/>
</dbReference>
<dbReference type="AlphaFoldDB" id="A0AAW1RNP2"/>
<dbReference type="Gene3D" id="3.30.110.20">
    <property type="entry name" value="Alba-like domain"/>
    <property type="match status" value="1"/>
</dbReference>
<dbReference type="PRINTS" id="PR01228">
    <property type="entry name" value="EGGSHELL"/>
</dbReference>
<feature type="compositionally biased region" description="Gly residues" evidence="4">
    <location>
        <begin position="183"/>
        <end position="242"/>
    </location>
</feature>
<dbReference type="Pfam" id="PF01918">
    <property type="entry name" value="Alba"/>
    <property type="match status" value="1"/>
</dbReference>
<accession>A0AAW1RNP2</accession>
<organism evidence="6 7">
    <name type="scientific">Elliptochloris bilobata</name>
    <dbReference type="NCBI Taxonomy" id="381761"/>
    <lineage>
        <taxon>Eukaryota</taxon>
        <taxon>Viridiplantae</taxon>
        <taxon>Chlorophyta</taxon>
        <taxon>core chlorophytes</taxon>
        <taxon>Trebouxiophyceae</taxon>
        <taxon>Trebouxiophyceae incertae sedis</taxon>
        <taxon>Elliptochloris clade</taxon>
        <taxon>Elliptochloris</taxon>
    </lineage>
</organism>
<proteinExistence type="inferred from homology"/>
<dbReference type="PANTHER" id="PTHR13516">
    <property type="entry name" value="RIBONUCLEASE P SUBUNIT P25"/>
    <property type="match status" value="1"/>
</dbReference>
<evidence type="ECO:0000256" key="2">
    <source>
        <dbReference type="ARBA" id="ARBA00008018"/>
    </source>
</evidence>
<evidence type="ECO:0000313" key="6">
    <source>
        <dbReference type="EMBL" id="KAK9835165.1"/>
    </source>
</evidence>
<reference evidence="6 7" key="1">
    <citation type="journal article" date="2024" name="Nat. Commun.">
        <title>Phylogenomics reveals the evolutionary origins of lichenization in chlorophyte algae.</title>
        <authorList>
            <person name="Puginier C."/>
            <person name="Libourel C."/>
            <person name="Otte J."/>
            <person name="Skaloud P."/>
            <person name="Haon M."/>
            <person name="Grisel S."/>
            <person name="Petersen M."/>
            <person name="Berrin J.G."/>
            <person name="Delaux P.M."/>
            <person name="Dal Grande F."/>
            <person name="Keller J."/>
        </authorList>
    </citation>
    <scope>NUCLEOTIDE SEQUENCE [LARGE SCALE GENOMIC DNA]</scope>
    <source>
        <strain evidence="6 7">SAG 245.80</strain>
    </source>
</reference>
<dbReference type="SUPFAM" id="SSF82704">
    <property type="entry name" value="AlbA-like"/>
    <property type="match status" value="1"/>
</dbReference>
<evidence type="ECO:0000256" key="3">
    <source>
        <dbReference type="ARBA" id="ARBA00023242"/>
    </source>
</evidence>
<evidence type="ECO:0000256" key="1">
    <source>
        <dbReference type="ARBA" id="ARBA00004123"/>
    </source>
</evidence>
<comment type="subcellular location">
    <subcellularLocation>
        <location evidence="1">Nucleus</location>
    </subcellularLocation>
</comment>
<dbReference type="Proteomes" id="UP001445335">
    <property type="component" value="Unassembled WGS sequence"/>
</dbReference>
<name>A0AAW1RNP2_9CHLO</name>
<evidence type="ECO:0000259" key="5">
    <source>
        <dbReference type="Pfam" id="PF01918"/>
    </source>
</evidence>
<dbReference type="GO" id="GO:0003723">
    <property type="term" value="F:RNA binding"/>
    <property type="evidence" value="ECO:0007669"/>
    <property type="project" value="TreeGrafter"/>
</dbReference>
<dbReference type="InterPro" id="IPR036882">
    <property type="entry name" value="Alba-like_dom_sf"/>
</dbReference>
<comment type="similarity">
    <text evidence="2">Belongs to the histone-like Alba family.</text>
</comment>
<keyword evidence="3" id="KW-0539">Nucleus</keyword>
<evidence type="ECO:0000313" key="7">
    <source>
        <dbReference type="Proteomes" id="UP001445335"/>
    </source>
</evidence>
<protein>
    <recommendedName>
        <fullName evidence="5">DNA/RNA-binding protein Alba-like domain-containing protein</fullName>
    </recommendedName>
</protein>